<gene>
    <name evidence="3" type="ORF">GCM10023321_48910</name>
</gene>
<dbReference type="NCBIfam" id="NF005559">
    <property type="entry name" value="PRK07231.1"/>
    <property type="match status" value="1"/>
</dbReference>
<accession>A0ABP9QJH8</accession>
<dbReference type="InterPro" id="IPR036291">
    <property type="entry name" value="NAD(P)-bd_dom_sf"/>
</dbReference>
<evidence type="ECO:0000313" key="3">
    <source>
        <dbReference type="EMBL" id="GAA5162879.1"/>
    </source>
</evidence>
<dbReference type="PANTHER" id="PTHR42760">
    <property type="entry name" value="SHORT-CHAIN DEHYDROGENASES/REDUCTASES FAMILY MEMBER"/>
    <property type="match status" value="1"/>
</dbReference>
<organism evidence="3 4">
    <name type="scientific">Pseudonocardia eucalypti</name>
    <dbReference type="NCBI Taxonomy" id="648755"/>
    <lineage>
        <taxon>Bacteria</taxon>
        <taxon>Bacillati</taxon>
        <taxon>Actinomycetota</taxon>
        <taxon>Actinomycetes</taxon>
        <taxon>Pseudonocardiales</taxon>
        <taxon>Pseudonocardiaceae</taxon>
        <taxon>Pseudonocardia</taxon>
    </lineage>
</organism>
<feature type="domain" description="Ketoreductase" evidence="2">
    <location>
        <begin position="270"/>
        <end position="444"/>
    </location>
</feature>
<dbReference type="InterPro" id="IPR002347">
    <property type="entry name" value="SDR_fam"/>
</dbReference>
<dbReference type="PANTHER" id="PTHR42760:SF124">
    <property type="entry name" value="SHORT-CHAIN DEHYDROGENASE_REDUCTASE"/>
    <property type="match status" value="1"/>
</dbReference>
<comment type="caution">
    <text evidence="3">The sequence shown here is derived from an EMBL/GenBank/DDBJ whole genome shotgun (WGS) entry which is preliminary data.</text>
</comment>
<dbReference type="EMBL" id="BAABJP010000029">
    <property type="protein sequence ID" value="GAA5162879.1"/>
    <property type="molecule type" value="Genomic_DNA"/>
</dbReference>
<dbReference type="RefSeq" id="WP_185060898.1">
    <property type="nucleotide sequence ID" value="NZ_BAABJP010000029.1"/>
</dbReference>
<dbReference type="Pfam" id="PF00106">
    <property type="entry name" value="adh_short"/>
    <property type="match status" value="1"/>
</dbReference>
<proteinExistence type="inferred from homology"/>
<dbReference type="CDD" id="cd05233">
    <property type="entry name" value="SDR_c"/>
    <property type="match status" value="2"/>
</dbReference>
<evidence type="ECO:0000313" key="4">
    <source>
        <dbReference type="Proteomes" id="UP001428817"/>
    </source>
</evidence>
<comment type="similarity">
    <text evidence="1">Belongs to the short-chain dehydrogenases/reductases (SDR) family.</text>
</comment>
<evidence type="ECO:0000259" key="2">
    <source>
        <dbReference type="SMART" id="SM00822"/>
    </source>
</evidence>
<dbReference type="SMART" id="SM00822">
    <property type="entry name" value="PKS_KR"/>
    <property type="match status" value="1"/>
</dbReference>
<name>A0ABP9QJH8_9PSEU</name>
<protein>
    <recommendedName>
        <fullName evidence="2">Ketoreductase domain-containing protein</fullName>
    </recommendedName>
</protein>
<dbReference type="Gene3D" id="3.40.50.720">
    <property type="entry name" value="NAD(P)-binding Rossmann-like Domain"/>
    <property type="match status" value="2"/>
</dbReference>
<evidence type="ECO:0000256" key="1">
    <source>
        <dbReference type="ARBA" id="ARBA00006484"/>
    </source>
</evidence>
<dbReference type="SUPFAM" id="SSF51735">
    <property type="entry name" value="NAD(P)-binding Rossmann-fold domains"/>
    <property type="match status" value="2"/>
</dbReference>
<dbReference type="PRINTS" id="PR00081">
    <property type="entry name" value="GDHRDH"/>
</dbReference>
<reference evidence="4" key="1">
    <citation type="journal article" date="2019" name="Int. J. Syst. Evol. Microbiol.">
        <title>The Global Catalogue of Microorganisms (GCM) 10K type strain sequencing project: providing services to taxonomists for standard genome sequencing and annotation.</title>
        <authorList>
            <consortium name="The Broad Institute Genomics Platform"/>
            <consortium name="The Broad Institute Genome Sequencing Center for Infectious Disease"/>
            <person name="Wu L."/>
            <person name="Ma J."/>
        </authorList>
    </citation>
    <scope>NUCLEOTIDE SEQUENCE [LARGE SCALE GENOMIC DNA]</scope>
    <source>
        <strain evidence="4">JCM 18303</strain>
    </source>
</reference>
<dbReference type="InterPro" id="IPR057326">
    <property type="entry name" value="KR_dom"/>
</dbReference>
<keyword evidence="4" id="KW-1185">Reference proteome</keyword>
<dbReference type="Pfam" id="PF13561">
    <property type="entry name" value="adh_short_C2"/>
    <property type="match status" value="1"/>
</dbReference>
<dbReference type="Proteomes" id="UP001428817">
    <property type="component" value="Unassembled WGS sequence"/>
</dbReference>
<dbReference type="PRINTS" id="PR00080">
    <property type="entry name" value="SDRFAMILY"/>
</dbReference>
<sequence>MAARRAVLTGWVAEHAKLLAAKGYDVVVVARRERRLKQPQAELKDRFGVRIHPLPCDLVAAEASASIAAELAGRSLAVDFLVNNAGFDMLGKFLDHPWDEHEKFVRLKSLGVAELCHRLLPHMRQQQWGRIINVTSVGGMFLGAPTMALYTAAKSFVHKLSEAIDGEYKPDGVHRTVSAPGATETEIFDVVGITDYWDNNLPPQISMMRPETVARQAYAGCMEGKKVVVHGAPNKIWAPRCCTARKPSATGSSTPSENARRIMSAAMSGRVAVVTGAGRGLGQAIAQRLHDGTTVVVVDLGGADITAKELGRTASAVTADVSDEVGVRELISSVVHRHGQLDIVVNNAGIDGEIGPLADCSVANFDRIFAVNTRGVFLSMKYAMPHLARSPHAAVVNIASAAGLRTIPGMAAHCAAKSAVIMLTQAAAAEYGPAGVRINAILPGGIETSMPRRVFDANPVLREDLTARHPLGRLGSPTELAAGVGFLVSDAASFISGAIVPVDGTFVAN</sequence>